<proteinExistence type="predicted"/>
<organism evidence="1">
    <name type="scientific">Hyperionvirus sp</name>
    <dbReference type="NCBI Taxonomy" id="2487770"/>
    <lineage>
        <taxon>Viruses</taxon>
        <taxon>Varidnaviria</taxon>
        <taxon>Bamfordvirae</taxon>
        <taxon>Nucleocytoviricota</taxon>
        <taxon>Megaviricetes</taxon>
        <taxon>Imitervirales</taxon>
        <taxon>Mimiviridae</taxon>
        <taxon>Klosneuvirinae</taxon>
    </lineage>
</organism>
<protein>
    <submittedName>
        <fullName evidence="1">Uncharacterized protein</fullName>
    </submittedName>
</protein>
<accession>A0A3G5AC46</accession>
<evidence type="ECO:0000313" key="1">
    <source>
        <dbReference type="EMBL" id="AYV82869.1"/>
    </source>
</evidence>
<gene>
    <name evidence="1" type="ORF">Hyperionvirus3_15</name>
</gene>
<dbReference type="EMBL" id="MK072385">
    <property type="protein sequence ID" value="AYV82869.1"/>
    <property type="molecule type" value="Genomic_DNA"/>
</dbReference>
<name>A0A3G5AC46_9VIRU</name>
<reference evidence="1" key="1">
    <citation type="submission" date="2018-10" db="EMBL/GenBank/DDBJ databases">
        <title>Hidden diversity of soil giant viruses.</title>
        <authorList>
            <person name="Schulz F."/>
            <person name="Alteio L."/>
            <person name="Goudeau D."/>
            <person name="Ryan E.M."/>
            <person name="Malmstrom R.R."/>
            <person name="Blanchard J."/>
            <person name="Woyke T."/>
        </authorList>
    </citation>
    <scope>NUCLEOTIDE SEQUENCE</scope>
    <source>
        <strain evidence="1">HYV1</strain>
    </source>
</reference>
<sequence>MDKYMYRYKYNKYKHKYLDYFSYMSGPVSVYAYSSRELNKRIILLGDSHSSWSNMCYDGNKNPIATKLNFHKEKIDRCDKNEGCYYIEKFLKEVRSNLAVGEILDFFYEGDYYKNPLEAHNAWLAEEKEAAGKQIAGPLIDVLLKYGVCNNEHVECFNQMRVHQADYRTQVGKQEEIFNEIENLKDNMHEKPDDYIISQYGDIINNLVNTHNGRLNDMVLNKIEDINLANMMNELEPEMNMCMDEYISKTIHDKLEPLFKIFIVAIDESKILRSDGKTNKLDKDTLIKHLEEINTFLVTFNALFMDLFVLCRIMQKDVDNVIVYAGNEHILEYIGFIDSIIKFKKIFGSNLNRTTIESSEGDTDIRCVRIPNEIMNKLLKMKF</sequence>